<dbReference type="GO" id="GO:0003677">
    <property type="term" value="F:DNA binding"/>
    <property type="evidence" value="ECO:0007669"/>
    <property type="project" value="UniProtKB-UniRule"/>
</dbReference>
<dbReference type="GO" id="GO:0006310">
    <property type="term" value="P:DNA recombination"/>
    <property type="evidence" value="ECO:0007669"/>
    <property type="project" value="UniProtKB-KW"/>
</dbReference>
<dbReference type="PANTHER" id="PTHR30349">
    <property type="entry name" value="PHAGE INTEGRASE-RELATED"/>
    <property type="match status" value="1"/>
</dbReference>
<dbReference type="InterPro" id="IPR044068">
    <property type="entry name" value="CB"/>
</dbReference>
<dbReference type="GO" id="GO:0015074">
    <property type="term" value="P:DNA integration"/>
    <property type="evidence" value="ECO:0007669"/>
    <property type="project" value="UniProtKB-KW"/>
</dbReference>
<evidence type="ECO:0000256" key="2">
    <source>
        <dbReference type="ARBA" id="ARBA00023125"/>
    </source>
</evidence>
<dbReference type="PROSITE" id="PS51900">
    <property type="entry name" value="CB"/>
    <property type="match status" value="1"/>
</dbReference>
<evidence type="ECO:0000256" key="3">
    <source>
        <dbReference type="ARBA" id="ARBA00023172"/>
    </source>
</evidence>
<dbReference type="CDD" id="cd00397">
    <property type="entry name" value="DNA_BRE_C"/>
    <property type="match status" value="1"/>
</dbReference>
<dbReference type="InterPro" id="IPR004107">
    <property type="entry name" value="Integrase_SAM-like_N"/>
</dbReference>
<dbReference type="SUPFAM" id="SSF56349">
    <property type="entry name" value="DNA breaking-rejoining enzymes"/>
    <property type="match status" value="1"/>
</dbReference>
<evidence type="ECO:0000256" key="4">
    <source>
        <dbReference type="PROSITE-ProRule" id="PRU01248"/>
    </source>
</evidence>
<gene>
    <name evidence="7" type="ORF">C442_03056</name>
</gene>
<reference evidence="7 8" key="1">
    <citation type="journal article" date="2014" name="PLoS Genet.">
        <title>Phylogenetically driven sequencing of extremely halophilic archaea reveals strategies for static and dynamic osmo-response.</title>
        <authorList>
            <person name="Becker E.A."/>
            <person name="Seitzer P.M."/>
            <person name="Tritt A."/>
            <person name="Larsen D."/>
            <person name="Krusor M."/>
            <person name="Yao A.I."/>
            <person name="Wu D."/>
            <person name="Madern D."/>
            <person name="Eisen J.A."/>
            <person name="Darling A.E."/>
            <person name="Facciotti M.T."/>
        </authorList>
    </citation>
    <scope>NUCLEOTIDE SEQUENCE [LARGE SCALE GENOMIC DNA]</scope>
    <source>
        <strain evidence="7 8">JCM 13557</strain>
    </source>
</reference>
<keyword evidence="3" id="KW-0233">DNA recombination</keyword>
<dbReference type="RefSeq" id="WP_008307700.1">
    <property type="nucleotide sequence ID" value="NZ_AOLW01000007.1"/>
</dbReference>
<keyword evidence="1" id="KW-0229">DNA integration</keyword>
<protein>
    <submittedName>
        <fullName evidence="7">Integrase family protein</fullName>
    </submittedName>
</protein>
<feature type="domain" description="Core-binding (CB)" evidence="6">
    <location>
        <begin position="8"/>
        <end position="93"/>
    </location>
</feature>
<proteinExistence type="predicted"/>
<dbReference type="AlphaFoldDB" id="M0KX14"/>
<dbReference type="PANTHER" id="PTHR30349:SF41">
    <property type="entry name" value="INTEGRASE_RECOMBINASE PROTEIN MJ0367-RELATED"/>
    <property type="match status" value="1"/>
</dbReference>
<name>M0KX14_9EURY</name>
<dbReference type="InterPro" id="IPR002104">
    <property type="entry name" value="Integrase_catalytic"/>
</dbReference>
<feature type="domain" description="Tyr recombinase" evidence="5">
    <location>
        <begin position="116"/>
        <end position="331"/>
    </location>
</feature>
<dbReference type="Pfam" id="PF02899">
    <property type="entry name" value="Phage_int_SAM_1"/>
    <property type="match status" value="1"/>
</dbReference>
<keyword evidence="8" id="KW-1185">Reference proteome</keyword>
<dbReference type="InterPro" id="IPR011010">
    <property type="entry name" value="DNA_brk_join_enz"/>
</dbReference>
<evidence type="ECO:0000259" key="6">
    <source>
        <dbReference type="PROSITE" id="PS51900"/>
    </source>
</evidence>
<evidence type="ECO:0000256" key="1">
    <source>
        <dbReference type="ARBA" id="ARBA00022908"/>
    </source>
</evidence>
<dbReference type="EMBL" id="AOLW01000007">
    <property type="protein sequence ID" value="EMA25403.1"/>
    <property type="molecule type" value="Genomic_DNA"/>
</dbReference>
<dbReference type="Gene3D" id="1.10.150.130">
    <property type="match status" value="1"/>
</dbReference>
<dbReference type="InterPro" id="IPR010998">
    <property type="entry name" value="Integrase_recombinase_N"/>
</dbReference>
<dbReference type="PROSITE" id="PS51898">
    <property type="entry name" value="TYR_RECOMBINASE"/>
    <property type="match status" value="1"/>
</dbReference>
<sequence>MTVNLDPLDPPTAKQMYLDERRQEVADATLQSHEYRLKQFVQWCIDDGIDNMNEISGRDIHRFRVKRRNKDELATASMKSQLATLRLFLRFCASIDAVEPGLDEKILLPTTTGKNARDELLTHDRAQKVLTHLEKFQYATLEHTLLAVIWHTGLRVGAAVGLDIKDYDADGQHLRLVHRPDEGTSLKNQTESERFVALSDAICDVLDDWLSAKHPHKLDEFDRRPLFATNRGRLSRNRARSIAYQFTRPCVYENKCPHDRKIETCESRPTEYAYGCPSSLSPHPIRRGSITYHLQSDTPERVVSDRMDVGIDVLDRHYDQRTKQEKVEQRRRYLPDE</sequence>
<evidence type="ECO:0000259" key="5">
    <source>
        <dbReference type="PROSITE" id="PS51898"/>
    </source>
</evidence>
<dbReference type="InterPro" id="IPR013762">
    <property type="entry name" value="Integrase-like_cat_sf"/>
</dbReference>
<evidence type="ECO:0000313" key="8">
    <source>
        <dbReference type="Proteomes" id="UP000011623"/>
    </source>
</evidence>
<dbReference type="Pfam" id="PF00589">
    <property type="entry name" value="Phage_integrase"/>
    <property type="match status" value="1"/>
</dbReference>
<evidence type="ECO:0000313" key="7">
    <source>
        <dbReference type="EMBL" id="EMA25403.1"/>
    </source>
</evidence>
<dbReference type="Proteomes" id="UP000011623">
    <property type="component" value="Unassembled WGS sequence"/>
</dbReference>
<dbReference type="Gene3D" id="1.10.443.10">
    <property type="entry name" value="Intergrase catalytic core"/>
    <property type="match status" value="1"/>
</dbReference>
<dbReference type="InterPro" id="IPR050090">
    <property type="entry name" value="Tyrosine_recombinase_XerCD"/>
</dbReference>
<accession>M0KX14</accession>
<comment type="caution">
    <text evidence="7">The sequence shown here is derived from an EMBL/GenBank/DDBJ whole genome shotgun (WGS) entry which is preliminary data.</text>
</comment>
<organism evidence="7 8">
    <name type="scientific">Haloarcula amylolytica JCM 13557</name>
    <dbReference type="NCBI Taxonomy" id="1227452"/>
    <lineage>
        <taxon>Archaea</taxon>
        <taxon>Methanobacteriati</taxon>
        <taxon>Methanobacteriota</taxon>
        <taxon>Stenosarchaea group</taxon>
        <taxon>Halobacteria</taxon>
        <taxon>Halobacteriales</taxon>
        <taxon>Haloarculaceae</taxon>
        <taxon>Haloarcula</taxon>
    </lineage>
</organism>
<keyword evidence="2 4" id="KW-0238">DNA-binding</keyword>